<dbReference type="PROSITE" id="PS51421">
    <property type="entry name" value="RAS"/>
    <property type="match status" value="1"/>
</dbReference>
<dbReference type="CDD" id="cd00154">
    <property type="entry name" value="Rab"/>
    <property type="match status" value="1"/>
</dbReference>
<dbReference type="NCBIfam" id="TIGR00231">
    <property type="entry name" value="small_GTP"/>
    <property type="match status" value="1"/>
</dbReference>
<dbReference type="GO" id="GO:0005525">
    <property type="term" value="F:GTP binding"/>
    <property type="evidence" value="ECO:0007669"/>
    <property type="project" value="InterPro"/>
</dbReference>
<dbReference type="FunFam" id="3.40.50.300:FF:001447">
    <property type="entry name" value="Ras-related protein Rab-1B"/>
    <property type="match status" value="1"/>
</dbReference>
<evidence type="ECO:0000256" key="1">
    <source>
        <dbReference type="ARBA" id="ARBA00022741"/>
    </source>
</evidence>
<protein>
    <submittedName>
        <fullName evidence="2">Rab family GTPase</fullName>
    </submittedName>
</protein>
<dbReference type="AlphaFoldDB" id="A0A5B9DAH6"/>
<dbReference type="Proteomes" id="UP000321408">
    <property type="component" value="Chromosome"/>
</dbReference>
<dbReference type="InterPro" id="IPR001806">
    <property type="entry name" value="Small_GTPase"/>
</dbReference>
<reference evidence="2 3" key="2">
    <citation type="journal article" date="2024" name="Int. J. Syst. Evol. Microbiol.">
        <title>Promethearchaeum syntrophicum gen. nov., sp. nov., an anaerobic, obligately syntrophic archaeon, the first isolate of the lineage 'Asgard' archaea, and proposal of the new archaeal phylum Promethearchaeota phyl. nov. and kingdom Promethearchaeati regn. nov.</title>
        <authorList>
            <person name="Imachi H."/>
            <person name="Nobu M.K."/>
            <person name="Kato S."/>
            <person name="Takaki Y."/>
            <person name="Miyazaki M."/>
            <person name="Miyata M."/>
            <person name="Ogawara M."/>
            <person name="Saito Y."/>
            <person name="Sakai S."/>
            <person name="Tahara Y.O."/>
            <person name="Takano Y."/>
            <person name="Tasumi E."/>
            <person name="Uematsu K."/>
            <person name="Yoshimura T."/>
            <person name="Itoh T."/>
            <person name="Ohkuma M."/>
            <person name="Takai K."/>
        </authorList>
    </citation>
    <scope>NUCLEOTIDE SEQUENCE [LARGE SCALE GENOMIC DNA]</scope>
    <source>
        <strain evidence="2 3">MK-D1</strain>
    </source>
</reference>
<keyword evidence="3" id="KW-1185">Reference proteome</keyword>
<dbReference type="GeneID" id="41329417"/>
<dbReference type="SUPFAM" id="SSF52540">
    <property type="entry name" value="P-loop containing nucleoside triphosphate hydrolases"/>
    <property type="match status" value="1"/>
</dbReference>
<dbReference type="Pfam" id="PF00071">
    <property type="entry name" value="Ras"/>
    <property type="match status" value="1"/>
</dbReference>
<dbReference type="SMART" id="SM00173">
    <property type="entry name" value="RAS"/>
    <property type="match status" value="1"/>
</dbReference>
<dbReference type="EMBL" id="CP042905">
    <property type="protein sequence ID" value="QEE15596.1"/>
    <property type="molecule type" value="Genomic_DNA"/>
</dbReference>
<evidence type="ECO:0000313" key="3">
    <source>
        <dbReference type="Proteomes" id="UP000321408"/>
    </source>
</evidence>
<dbReference type="OrthoDB" id="136571at2157"/>
<gene>
    <name evidence="2" type="ORF">DSAG12_01422</name>
</gene>
<dbReference type="PRINTS" id="PR00449">
    <property type="entry name" value="RASTRNSFRMNG"/>
</dbReference>
<dbReference type="KEGG" id="psyt:DSAG12_01422"/>
<proteinExistence type="predicted"/>
<sequence length="204" mass="23064">MMQLANQDSSYNIEDSEEDIKYQFKIVLLGDGGCGKTALTNRFCFNEFDVDTKLTIGLSFNSFSIPAEEDGIKIRIGLSIWDFGGQERFTPLLPQFITGANAALIVHDLTRFVTLENLKRDWNPLLISNAGDVPRIMVGTKLDLIDPEYKFDPKTLEDFQKELGVKASYDTSSKTGFNVDIIFKELVKQILKIPPYDKKNVKII</sequence>
<reference evidence="2 3" key="1">
    <citation type="journal article" date="2020" name="Nature">
        <title>Isolation of an archaeon at the prokaryote-eukaryote interface.</title>
        <authorList>
            <person name="Imachi H."/>
            <person name="Nobu M.K."/>
            <person name="Nakahara N."/>
            <person name="Morono Y."/>
            <person name="Ogawara M."/>
            <person name="Takaki Y."/>
            <person name="Takano Y."/>
            <person name="Uematsu K."/>
            <person name="Ikuta T."/>
            <person name="Ito M."/>
            <person name="Matsui Y."/>
            <person name="Miyazaki M."/>
            <person name="Murata K."/>
            <person name="Saito Y."/>
            <person name="Sakai S."/>
            <person name="Song C."/>
            <person name="Tasumi E."/>
            <person name="Yamanaka Y."/>
            <person name="Yamaguchi T."/>
            <person name="Kamagata Y."/>
            <person name="Tamaki H."/>
            <person name="Takai K."/>
        </authorList>
    </citation>
    <scope>NUCLEOTIDE SEQUENCE [LARGE SCALE GENOMIC DNA]</scope>
    <source>
        <strain evidence="2 3">MK-D1</strain>
    </source>
</reference>
<dbReference type="SMART" id="SM00174">
    <property type="entry name" value="RHO"/>
    <property type="match status" value="1"/>
</dbReference>
<dbReference type="InterPro" id="IPR027417">
    <property type="entry name" value="P-loop_NTPase"/>
</dbReference>
<dbReference type="PROSITE" id="PS51419">
    <property type="entry name" value="RAB"/>
    <property type="match status" value="1"/>
</dbReference>
<dbReference type="Gene3D" id="3.40.50.300">
    <property type="entry name" value="P-loop containing nucleotide triphosphate hydrolases"/>
    <property type="match status" value="1"/>
</dbReference>
<evidence type="ECO:0000313" key="2">
    <source>
        <dbReference type="EMBL" id="QEE15596.1"/>
    </source>
</evidence>
<name>A0A5B9DAH6_9ARCH</name>
<keyword evidence="1" id="KW-0547">Nucleotide-binding</keyword>
<dbReference type="InterPro" id="IPR005225">
    <property type="entry name" value="Small_GTP-bd"/>
</dbReference>
<dbReference type="SMART" id="SM00175">
    <property type="entry name" value="RAB"/>
    <property type="match status" value="1"/>
</dbReference>
<accession>A0A5B9DAH6</accession>
<dbReference type="PANTHER" id="PTHR47978">
    <property type="match status" value="1"/>
</dbReference>
<organism evidence="2 3">
    <name type="scientific">Promethearchaeum syntrophicum</name>
    <dbReference type="NCBI Taxonomy" id="2594042"/>
    <lineage>
        <taxon>Archaea</taxon>
        <taxon>Promethearchaeati</taxon>
        <taxon>Promethearchaeota</taxon>
        <taxon>Promethearchaeia</taxon>
        <taxon>Promethearchaeales</taxon>
        <taxon>Promethearchaeaceae</taxon>
        <taxon>Promethearchaeum</taxon>
    </lineage>
</organism>
<dbReference type="RefSeq" id="WP_147662502.1">
    <property type="nucleotide sequence ID" value="NZ_CP042905.2"/>
</dbReference>
<dbReference type="GO" id="GO:0003924">
    <property type="term" value="F:GTPase activity"/>
    <property type="evidence" value="ECO:0007669"/>
    <property type="project" value="InterPro"/>
</dbReference>